<protein>
    <submittedName>
        <fullName evidence="2">Uncharacterized protein</fullName>
    </submittedName>
</protein>
<keyword evidence="1" id="KW-1133">Transmembrane helix</keyword>
<keyword evidence="1" id="KW-0472">Membrane</keyword>
<dbReference type="Proteomes" id="UP000077421">
    <property type="component" value="Unassembled WGS sequence"/>
</dbReference>
<dbReference type="AlphaFoldDB" id="A0A853KB29"/>
<dbReference type="OrthoDB" id="9913910at2"/>
<accession>A0A853KB29</accession>
<evidence type="ECO:0000313" key="2">
    <source>
        <dbReference type="EMBL" id="OAG94275.1"/>
    </source>
</evidence>
<reference evidence="2 3" key="1">
    <citation type="submission" date="2016-02" db="EMBL/GenBank/DDBJ databases">
        <title>Draft genome sequence of Acidibacillus ferrooxidans SLC66.</title>
        <authorList>
            <person name="Oliveira G."/>
            <person name="Nancucheo I."/>
            <person name="Dall'Agnol H."/>
            <person name="Johnson B."/>
            <person name="Oliveira R."/>
            <person name="Nunes G.L."/>
            <person name="Tzotzos G."/>
            <person name="Orellana S.C."/>
            <person name="Salim A.C."/>
            <person name="Araujo F.M."/>
        </authorList>
    </citation>
    <scope>NUCLEOTIDE SEQUENCE [LARGE SCALE GENOMIC DNA]</scope>
    <source>
        <strain evidence="2 3">SLC66</strain>
    </source>
</reference>
<comment type="caution">
    <text evidence="2">The sequence shown here is derived from an EMBL/GenBank/DDBJ whole genome shotgun (WGS) entry which is preliminary data.</text>
</comment>
<proteinExistence type="predicted"/>
<dbReference type="EMBL" id="LSUQ01000012">
    <property type="protein sequence ID" value="OAG94275.1"/>
    <property type="molecule type" value="Genomic_DNA"/>
</dbReference>
<organism evidence="2 3">
    <name type="scientific">Ferroacidibacillus organovorans</name>
    <dbReference type="NCBI Taxonomy" id="1765683"/>
    <lineage>
        <taxon>Bacteria</taxon>
        <taxon>Bacillati</taxon>
        <taxon>Bacillota</taxon>
        <taxon>Bacilli</taxon>
        <taxon>Bacillales</taxon>
        <taxon>Alicyclobacillaceae</taxon>
        <taxon>Ferroacidibacillus</taxon>
    </lineage>
</organism>
<name>A0A853KB29_9BACL</name>
<sequence>MMIATGRIPILIALGVTGMLYGTHYILKAPGYIAPPRHTSSVTESSDPLQLREDIVATSKSLTVINAASLTLKRLLDENHTLRNEVTTLIASNHHNVSTLEQLYGTRLSQYQAALSRADAQLAARPATSYGGDDNGN</sequence>
<evidence type="ECO:0000256" key="1">
    <source>
        <dbReference type="SAM" id="Phobius"/>
    </source>
</evidence>
<feature type="transmembrane region" description="Helical" evidence="1">
    <location>
        <begin position="6"/>
        <end position="27"/>
    </location>
</feature>
<dbReference type="RefSeq" id="WP_067563138.1">
    <property type="nucleotide sequence ID" value="NZ_LSUQ01000012.1"/>
</dbReference>
<gene>
    <name evidence="2" type="ORF">AYW79_05955</name>
</gene>
<keyword evidence="1" id="KW-0812">Transmembrane</keyword>
<evidence type="ECO:0000313" key="3">
    <source>
        <dbReference type="Proteomes" id="UP000077421"/>
    </source>
</evidence>